<name>K0T8E9_THAOC</name>
<feature type="compositionally biased region" description="Basic and acidic residues" evidence="1">
    <location>
        <begin position="48"/>
        <end position="70"/>
    </location>
</feature>
<feature type="compositionally biased region" description="Gly residues" evidence="1">
    <location>
        <begin position="256"/>
        <end position="265"/>
    </location>
</feature>
<dbReference type="Proteomes" id="UP000266841">
    <property type="component" value="Unassembled WGS sequence"/>
</dbReference>
<feature type="compositionally biased region" description="Pro residues" evidence="1">
    <location>
        <begin position="15"/>
        <end position="26"/>
    </location>
</feature>
<feature type="compositionally biased region" description="Low complexity" evidence="1">
    <location>
        <begin position="351"/>
        <end position="362"/>
    </location>
</feature>
<dbReference type="EMBL" id="AGNL01014444">
    <property type="protein sequence ID" value="EJK66707.1"/>
    <property type="molecule type" value="Genomic_DNA"/>
</dbReference>
<feature type="region of interest" description="Disordered" evidence="1">
    <location>
        <begin position="300"/>
        <end position="362"/>
    </location>
</feature>
<feature type="non-terminal residue" evidence="2">
    <location>
        <position position="362"/>
    </location>
</feature>
<evidence type="ECO:0000256" key="1">
    <source>
        <dbReference type="SAM" id="MobiDB-lite"/>
    </source>
</evidence>
<accession>K0T8E9</accession>
<comment type="caution">
    <text evidence="2">The sequence shown here is derived from an EMBL/GenBank/DDBJ whole genome shotgun (WGS) entry which is preliminary data.</text>
</comment>
<dbReference type="AlphaFoldDB" id="K0T8E9"/>
<feature type="compositionally biased region" description="Basic residues" evidence="1">
    <location>
        <begin position="109"/>
        <end position="118"/>
    </location>
</feature>
<sequence>MSLQKWDSAFFNPKTEPPPVPVVVPPRRPRHQVREPRPFGRLDAGPDPLDHRRSTGGDRRVQAVPERERPDEDADLVGESPERLAIDPRPVEPETVPPVGTAVGGERRRLPRGGHRRRGRGWVAHLRLPAQAGEERTLAAEVLRERRVEPHVLQEREEEQGPGDAGPLQGALLFGGGLAKVALSISHTHTHTQKGGGDRHRPDRPGEVHLHDPGPQPPLLPPRRGQGQVRRLGHTAQPSEGGEDERRQHRPRRQVGGRGAGGGVTGTSPAASHHRSQAGSDEYQPTIVYNTLRPRTRAVVYDGADGSNGRAAASRTSSARPARSRSRSRSCPGWSEHHRHSPASDAVARHPSPSSAADASMA</sequence>
<protein>
    <submittedName>
        <fullName evidence="2">Uncharacterized protein</fullName>
    </submittedName>
</protein>
<organism evidence="2 3">
    <name type="scientific">Thalassiosira oceanica</name>
    <name type="common">Marine diatom</name>
    <dbReference type="NCBI Taxonomy" id="159749"/>
    <lineage>
        <taxon>Eukaryota</taxon>
        <taxon>Sar</taxon>
        <taxon>Stramenopiles</taxon>
        <taxon>Ochrophyta</taxon>
        <taxon>Bacillariophyta</taxon>
        <taxon>Coscinodiscophyceae</taxon>
        <taxon>Thalassiosirophycidae</taxon>
        <taxon>Thalassiosirales</taxon>
        <taxon>Thalassiosiraceae</taxon>
        <taxon>Thalassiosira</taxon>
    </lineage>
</organism>
<gene>
    <name evidence="2" type="ORF">THAOC_12345</name>
</gene>
<evidence type="ECO:0000313" key="3">
    <source>
        <dbReference type="Proteomes" id="UP000266841"/>
    </source>
</evidence>
<proteinExistence type="predicted"/>
<reference evidence="2 3" key="1">
    <citation type="journal article" date="2012" name="Genome Biol.">
        <title>Genome and low-iron response of an oceanic diatom adapted to chronic iron limitation.</title>
        <authorList>
            <person name="Lommer M."/>
            <person name="Specht M."/>
            <person name="Roy A.S."/>
            <person name="Kraemer L."/>
            <person name="Andreson R."/>
            <person name="Gutowska M.A."/>
            <person name="Wolf J."/>
            <person name="Bergner S.V."/>
            <person name="Schilhabel M.B."/>
            <person name="Klostermeier U.C."/>
            <person name="Beiko R.G."/>
            <person name="Rosenstiel P."/>
            <person name="Hippler M."/>
            <person name="Laroche J."/>
        </authorList>
    </citation>
    <scope>NUCLEOTIDE SEQUENCE [LARGE SCALE GENOMIC DNA]</scope>
    <source>
        <strain evidence="2 3">CCMP1005</strain>
    </source>
</reference>
<keyword evidence="3" id="KW-1185">Reference proteome</keyword>
<evidence type="ECO:0000313" key="2">
    <source>
        <dbReference type="EMBL" id="EJK66707.1"/>
    </source>
</evidence>
<feature type="region of interest" description="Disordered" evidence="1">
    <location>
        <begin position="147"/>
        <end position="172"/>
    </location>
</feature>
<feature type="region of interest" description="Disordered" evidence="1">
    <location>
        <begin position="1"/>
        <end position="118"/>
    </location>
</feature>
<feature type="compositionally biased region" description="Basic and acidic residues" evidence="1">
    <location>
        <begin position="196"/>
        <end position="212"/>
    </location>
</feature>
<feature type="compositionally biased region" description="Low complexity" evidence="1">
    <location>
        <begin position="310"/>
        <end position="321"/>
    </location>
</feature>
<feature type="region of interest" description="Disordered" evidence="1">
    <location>
        <begin position="184"/>
        <end position="287"/>
    </location>
</feature>
<feature type="compositionally biased region" description="Basic and acidic residues" evidence="1">
    <location>
        <begin position="80"/>
        <end position="92"/>
    </location>
</feature>